<reference evidence="1" key="1">
    <citation type="submission" date="2020-05" db="EMBL/GenBank/DDBJ databases">
        <title>WGS assembly of Panicum virgatum.</title>
        <authorList>
            <person name="Lovell J.T."/>
            <person name="Jenkins J."/>
            <person name="Shu S."/>
            <person name="Juenger T.E."/>
            <person name="Schmutz J."/>
        </authorList>
    </citation>
    <scope>NUCLEOTIDE SEQUENCE</scope>
    <source>
        <strain evidence="1">AP13</strain>
    </source>
</reference>
<dbReference type="AlphaFoldDB" id="A0A8T0PRB0"/>
<organism evidence="1 2">
    <name type="scientific">Panicum virgatum</name>
    <name type="common">Blackwell switchgrass</name>
    <dbReference type="NCBI Taxonomy" id="38727"/>
    <lineage>
        <taxon>Eukaryota</taxon>
        <taxon>Viridiplantae</taxon>
        <taxon>Streptophyta</taxon>
        <taxon>Embryophyta</taxon>
        <taxon>Tracheophyta</taxon>
        <taxon>Spermatophyta</taxon>
        <taxon>Magnoliopsida</taxon>
        <taxon>Liliopsida</taxon>
        <taxon>Poales</taxon>
        <taxon>Poaceae</taxon>
        <taxon>PACMAD clade</taxon>
        <taxon>Panicoideae</taxon>
        <taxon>Panicodae</taxon>
        <taxon>Paniceae</taxon>
        <taxon>Panicinae</taxon>
        <taxon>Panicum</taxon>
        <taxon>Panicum sect. Hiantes</taxon>
    </lineage>
</organism>
<protein>
    <submittedName>
        <fullName evidence="1">Uncharacterized protein</fullName>
    </submittedName>
</protein>
<accession>A0A8T0PRB0</accession>
<evidence type="ECO:0000313" key="2">
    <source>
        <dbReference type="Proteomes" id="UP000823388"/>
    </source>
</evidence>
<sequence>MIFSEFLVAGLCGHALFLSMIFSEFLVAGLCGHGMTFQLCHLMHMTVIVLNFTRGEGSK</sequence>
<evidence type="ECO:0000313" key="1">
    <source>
        <dbReference type="EMBL" id="KAG2560654.1"/>
    </source>
</evidence>
<proteinExistence type="predicted"/>
<dbReference type="Proteomes" id="UP000823388">
    <property type="component" value="Chromosome 8K"/>
</dbReference>
<comment type="caution">
    <text evidence="1">The sequence shown here is derived from an EMBL/GenBank/DDBJ whole genome shotgun (WGS) entry which is preliminary data.</text>
</comment>
<name>A0A8T0PRB0_PANVG</name>
<gene>
    <name evidence="1" type="ORF">PVAP13_8KG076820</name>
</gene>
<dbReference type="EMBL" id="CM029051">
    <property type="protein sequence ID" value="KAG2560654.1"/>
    <property type="molecule type" value="Genomic_DNA"/>
</dbReference>
<keyword evidence="2" id="KW-1185">Reference proteome</keyword>